<organism evidence="3">
    <name type="scientific">Perkinsus marinus (strain ATCC 50983 / TXsc)</name>
    <dbReference type="NCBI Taxonomy" id="423536"/>
    <lineage>
        <taxon>Eukaryota</taxon>
        <taxon>Sar</taxon>
        <taxon>Alveolata</taxon>
        <taxon>Perkinsozoa</taxon>
        <taxon>Perkinsea</taxon>
        <taxon>Perkinsida</taxon>
        <taxon>Perkinsidae</taxon>
        <taxon>Perkinsus</taxon>
    </lineage>
</organism>
<gene>
    <name evidence="2" type="ORF">Pmar_PMAR003347</name>
</gene>
<feature type="compositionally biased region" description="Basic and acidic residues" evidence="1">
    <location>
        <begin position="43"/>
        <end position="61"/>
    </location>
</feature>
<dbReference type="InParanoid" id="C5KH28"/>
<keyword evidence="3" id="KW-1185">Reference proteome</keyword>
<feature type="compositionally biased region" description="Basic and acidic residues" evidence="1">
    <location>
        <begin position="20"/>
        <end position="33"/>
    </location>
</feature>
<evidence type="ECO:0000313" key="3">
    <source>
        <dbReference type="Proteomes" id="UP000007800"/>
    </source>
</evidence>
<dbReference type="GeneID" id="9060726"/>
<dbReference type="RefSeq" id="XP_002784094.1">
    <property type="nucleotide sequence ID" value="XM_002784048.1"/>
</dbReference>
<dbReference type="EMBL" id="GG673069">
    <property type="protein sequence ID" value="EER15890.1"/>
    <property type="molecule type" value="Genomic_DNA"/>
</dbReference>
<accession>C5KH28</accession>
<proteinExistence type="predicted"/>
<name>C5KH28_PERM5</name>
<sequence length="79" mass="8622">MRRSPRLLSSTPSTVASDKGNTKEAKEGADQTKEAPAGTAGRDLAEKPRDFDEVGKGKSWPREPIEDILHMSMANMCSF</sequence>
<evidence type="ECO:0000256" key="1">
    <source>
        <dbReference type="SAM" id="MobiDB-lite"/>
    </source>
</evidence>
<feature type="region of interest" description="Disordered" evidence="1">
    <location>
        <begin position="1"/>
        <end position="61"/>
    </location>
</feature>
<protein>
    <submittedName>
        <fullName evidence="2">Uncharacterized protein</fullName>
    </submittedName>
</protein>
<dbReference type="AlphaFoldDB" id="C5KH28"/>
<feature type="compositionally biased region" description="Low complexity" evidence="1">
    <location>
        <begin position="1"/>
        <end position="14"/>
    </location>
</feature>
<dbReference type="Proteomes" id="UP000007800">
    <property type="component" value="Unassembled WGS sequence"/>
</dbReference>
<reference evidence="2 3" key="1">
    <citation type="submission" date="2008-07" db="EMBL/GenBank/DDBJ databases">
        <authorList>
            <person name="El-Sayed N."/>
            <person name="Caler E."/>
            <person name="Inman J."/>
            <person name="Amedeo P."/>
            <person name="Hass B."/>
            <person name="Wortman J."/>
        </authorList>
    </citation>
    <scope>NUCLEOTIDE SEQUENCE [LARGE SCALE GENOMIC DNA]</scope>
    <source>
        <strain evidence="3">ATCC 50983 / TXsc</strain>
    </source>
</reference>
<evidence type="ECO:0000313" key="2">
    <source>
        <dbReference type="EMBL" id="EER15890.1"/>
    </source>
</evidence>